<dbReference type="Pfam" id="PF04954">
    <property type="entry name" value="SIP"/>
    <property type="match status" value="1"/>
</dbReference>
<dbReference type="Proteomes" id="UP000451860">
    <property type="component" value="Unassembled WGS sequence"/>
</dbReference>
<dbReference type="OrthoDB" id="9814826at2"/>
<proteinExistence type="predicted"/>
<dbReference type="EMBL" id="WHJE01000010">
    <property type="protein sequence ID" value="KAE8765424.1"/>
    <property type="molecule type" value="Genomic_DNA"/>
</dbReference>
<name>A0A7J5UT52_9MICO</name>
<dbReference type="InterPro" id="IPR017927">
    <property type="entry name" value="FAD-bd_FR_type"/>
</dbReference>
<dbReference type="PROSITE" id="PS51384">
    <property type="entry name" value="FAD_FR"/>
    <property type="match status" value="1"/>
</dbReference>
<accession>A0A7J5UT52</accession>
<dbReference type="InterPro" id="IPR017938">
    <property type="entry name" value="Riboflavin_synthase-like_b-brl"/>
</dbReference>
<dbReference type="Gene3D" id="2.40.30.10">
    <property type="entry name" value="Translation factors"/>
    <property type="match status" value="1"/>
</dbReference>
<dbReference type="CDD" id="cd06193">
    <property type="entry name" value="siderophore_interacting"/>
    <property type="match status" value="1"/>
</dbReference>
<evidence type="ECO:0000313" key="3">
    <source>
        <dbReference type="Proteomes" id="UP000451860"/>
    </source>
</evidence>
<comment type="caution">
    <text evidence="2">The sequence shown here is derived from an EMBL/GenBank/DDBJ whole genome shotgun (WGS) entry which is preliminary data.</text>
</comment>
<dbReference type="InterPro" id="IPR039261">
    <property type="entry name" value="FNR_nucleotide-bd"/>
</dbReference>
<dbReference type="InterPro" id="IPR039374">
    <property type="entry name" value="SIP_fam"/>
</dbReference>
<protein>
    <submittedName>
        <fullName evidence="2">Siderophore-interacting protein</fullName>
    </submittedName>
</protein>
<sequence>MPGYGRGVTDDLAATAPALRRERVRHPLAVRHLTVLRRRQLSARMLRLTLGGEDLTGFTADGPADHVKLFVPDPATGELHAPRVVGEAMERPDVAPTVRDYTPRALHDGGLDIDVVLHAHPGPVSAWAERAVPGDPVAIAGPRSSQLLPAADHLLLGGDETALPALARWLERAPAGLPVDVLVELSDPADAEYLAAVARPEHALHVRYRGDAAPGTTTLLADAVRAVPARAGTGYAWFAGEAGSLVAVRRWLRHDSAFARGNVKVDGYWRRGVVALDHHAPVDPEDVD</sequence>
<reference evidence="2 3" key="1">
    <citation type="submission" date="2019-10" db="EMBL/GenBank/DDBJ databases">
        <title>Georgenia wutianyii sp. nov. and Georgenia yuyongxinii sp. nov. isolated from plateau pika (Ochotona curzoniae) in the Qinghai-Tibet plateau of China.</title>
        <authorList>
            <person name="Tian Z."/>
        </authorList>
    </citation>
    <scope>NUCLEOTIDE SEQUENCE [LARGE SCALE GENOMIC DNA]</scope>
    <source>
        <strain evidence="2 3">DSM 21501</strain>
    </source>
</reference>
<evidence type="ECO:0000259" key="1">
    <source>
        <dbReference type="PROSITE" id="PS51384"/>
    </source>
</evidence>
<evidence type="ECO:0000313" key="2">
    <source>
        <dbReference type="EMBL" id="KAE8765424.1"/>
    </source>
</evidence>
<organism evidence="2 3">
    <name type="scientific">Georgenia thermotolerans</name>
    <dbReference type="NCBI Taxonomy" id="527326"/>
    <lineage>
        <taxon>Bacteria</taxon>
        <taxon>Bacillati</taxon>
        <taxon>Actinomycetota</taxon>
        <taxon>Actinomycetes</taxon>
        <taxon>Micrococcales</taxon>
        <taxon>Bogoriellaceae</taxon>
        <taxon>Georgenia</taxon>
    </lineage>
</organism>
<dbReference type="SUPFAM" id="SSF63380">
    <property type="entry name" value="Riboflavin synthase domain-like"/>
    <property type="match status" value="1"/>
</dbReference>
<dbReference type="PANTHER" id="PTHR30157">
    <property type="entry name" value="FERRIC REDUCTASE, NADPH-DEPENDENT"/>
    <property type="match status" value="1"/>
</dbReference>
<dbReference type="InterPro" id="IPR013113">
    <property type="entry name" value="SIP_FAD-bd"/>
</dbReference>
<dbReference type="Pfam" id="PF08021">
    <property type="entry name" value="FAD_binding_9"/>
    <property type="match status" value="1"/>
</dbReference>
<keyword evidence="3" id="KW-1185">Reference proteome</keyword>
<feature type="domain" description="FAD-binding FR-type" evidence="1">
    <location>
        <begin position="28"/>
        <end position="149"/>
    </location>
</feature>
<dbReference type="GO" id="GO:0016491">
    <property type="term" value="F:oxidoreductase activity"/>
    <property type="evidence" value="ECO:0007669"/>
    <property type="project" value="InterPro"/>
</dbReference>
<gene>
    <name evidence="2" type="ORF">GB883_03905</name>
</gene>
<dbReference type="InterPro" id="IPR007037">
    <property type="entry name" value="SIP_rossman_dom"/>
</dbReference>
<dbReference type="Gene3D" id="3.40.50.80">
    <property type="entry name" value="Nucleotide-binding domain of ferredoxin-NADP reductase (FNR) module"/>
    <property type="match status" value="1"/>
</dbReference>
<dbReference type="AlphaFoldDB" id="A0A7J5UT52"/>
<dbReference type="PANTHER" id="PTHR30157:SF0">
    <property type="entry name" value="NADPH-DEPENDENT FERRIC-CHELATE REDUCTASE"/>
    <property type="match status" value="1"/>
</dbReference>